<dbReference type="CDD" id="cd16697">
    <property type="entry name" value="RING-CH-C4HC3_NFXL1"/>
    <property type="match status" value="1"/>
</dbReference>
<dbReference type="PROSITE" id="PS50089">
    <property type="entry name" value="ZF_RING_2"/>
    <property type="match status" value="1"/>
</dbReference>
<comment type="caution">
    <text evidence="11">The sequence shown here is derived from an EMBL/GenBank/DDBJ whole genome shotgun (WGS) entry which is preliminary data.</text>
</comment>
<evidence type="ECO:0000256" key="2">
    <source>
        <dbReference type="ARBA" id="ARBA00022723"/>
    </source>
</evidence>
<dbReference type="Pfam" id="PF01422">
    <property type="entry name" value="zf-NF-X1"/>
    <property type="match status" value="9"/>
</dbReference>
<keyword evidence="2" id="KW-0479">Metal-binding</keyword>
<keyword evidence="4 6" id="KW-0863">Zinc-finger</keyword>
<dbReference type="CDD" id="cd06008">
    <property type="entry name" value="NF-X1-zinc-finger"/>
    <property type="match status" value="4"/>
</dbReference>
<dbReference type="GO" id="GO:0000977">
    <property type="term" value="F:RNA polymerase II transcription regulatory region sequence-specific DNA binding"/>
    <property type="evidence" value="ECO:0007669"/>
    <property type="project" value="TreeGrafter"/>
</dbReference>
<organism evidence="11 12">
    <name type="scientific">Danionella cerebrum</name>
    <dbReference type="NCBI Taxonomy" id="2873325"/>
    <lineage>
        <taxon>Eukaryota</taxon>
        <taxon>Metazoa</taxon>
        <taxon>Chordata</taxon>
        <taxon>Craniata</taxon>
        <taxon>Vertebrata</taxon>
        <taxon>Euteleostomi</taxon>
        <taxon>Actinopterygii</taxon>
        <taxon>Neopterygii</taxon>
        <taxon>Teleostei</taxon>
        <taxon>Ostariophysi</taxon>
        <taxon>Cypriniformes</taxon>
        <taxon>Danionidae</taxon>
        <taxon>Danioninae</taxon>
        <taxon>Danionella</taxon>
    </lineage>
</organism>
<feature type="compositionally biased region" description="Basic residues" evidence="8">
    <location>
        <begin position="11"/>
        <end position="21"/>
    </location>
</feature>
<evidence type="ECO:0000256" key="9">
    <source>
        <dbReference type="SAM" id="Phobius"/>
    </source>
</evidence>
<feature type="coiled-coil region" evidence="7">
    <location>
        <begin position="798"/>
        <end position="838"/>
    </location>
</feature>
<name>A0A553N4B6_9TELE</name>
<keyword evidence="5" id="KW-0862">Zinc</keyword>
<dbReference type="InterPro" id="IPR000967">
    <property type="entry name" value="Znf_NFX1"/>
</dbReference>
<keyword evidence="3" id="KW-0677">Repeat</keyword>
<dbReference type="InterPro" id="IPR001841">
    <property type="entry name" value="Znf_RING"/>
</dbReference>
<reference evidence="11 12" key="1">
    <citation type="journal article" date="2019" name="Sci. Data">
        <title>Hybrid genome assembly and annotation of Danionella translucida.</title>
        <authorList>
            <person name="Kadobianskyi M."/>
            <person name="Schulze L."/>
            <person name="Schuelke M."/>
            <person name="Judkewitz B."/>
        </authorList>
    </citation>
    <scope>NUCLEOTIDE SEQUENCE [LARGE SCALE GENOMIC DNA]</scope>
    <source>
        <strain evidence="11 12">Bolton</strain>
    </source>
</reference>
<dbReference type="STRING" id="623744.A0A553N4B6"/>
<dbReference type="AlphaFoldDB" id="A0A553N4B6"/>
<feature type="compositionally biased region" description="Basic and acidic residues" evidence="8">
    <location>
        <begin position="42"/>
        <end position="59"/>
    </location>
</feature>
<dbReference type="OrthoDB" id="536399at2759"/>
<dbReference type="InterPro" id="IPR034078">
    <property type="entry name" value="NFX1_fam"/>
</dbReference>
<evidence type="ECO:0000256" key="8">
    <source>
        <dbReference type="SAM" id="MobiDB-lite"/>
    </source>
</evidence>
<feature type="transmembrane region" description="Helical" evidence="9">
    <location>
        <begin position="865"/>
        <end position="882"/>
    </location>
</feature>
<evidence type="ECO:0000256" key="7">
    <source>
        <dbReference type="SAM" id="Coils"/>
    </source>
</evidence>
<keyword evidence="7" id="KW-0175">Coiled coil</keyword>
<evidence type="ECO:0000313" key="12">
    <source>
        <dbReference type="Proteomes" id="UP000316079"/>
    </source>
</evidence>
<feature type="domain" description="RING-type" evidence="10">
    <location>
        <begin position="126"/>
        <end position="184"/>
    </location>
</feature>
<dbReference type="GO" id="GO:0005634">
    <property type="term" value="C:nucleus"/>
    <property type="evidence" value="ECO:0007669"/>
    <property type="project" value="InterPro"/>
</dbReference>
<evidence type="ECO:0000256" key="1">
    <source>
        <dbReference type="ARBA" id="ARBA00007269"/>
    </source>
</evidence>
<keyword evidence="9" id="KW-1133">Transmembrane helix</keyword>
<sequence>MNSAWTQKVKGQGRGRGRGRGHAGATPDLPSPGATMGSENKASSERRFAEIRSSDREIAQRLSTHTLSSDEDDDDDDDDEDGGKKMKVLRSALSPYTTHTGSSVVDLLDQSAHFLKEVCESGGVTCLICISTVRRTQPVWSCVCCFCMLHLSCIQKWARDSALLLSLTTEDSVKDPPWPCPKCRFEYSASQTPQRYLCYCGKEVEPEPNPWLLPHSCGQVCERALGDTCTHTCLLLCHPGPCPPCPQMVSVSCACGKSPAVPRRCSSSLWSCRSPCGRTLRCGTHSCTHTCHPGECEPCPRVSVQKCVCGRKREERPCASPEWHCEQVCGRTLSCGNHSCERVCHAGACGECPRAGNRCCPCGKTRIVLPCTQDVPTCGDTCGKRLECGRLIHTCSMRCHHGPCETCRQEVEKTCRCGRYTRLLACHKEDYTCDTKCSKLRSCSRHHCKRKGPVRRVIRSAIECWAAGTTAAQQRATQFCGIMRVCPGSCYPCPEQVSVSCHCGSTVVTVPCGRERSTRPPRCKQICRKPPPCPDHNPLQHRCHVGPCPPCMQICARPLPGCNHTCPASCHRESIVMPSNPQVVLSGPWEQRSAPVAVKMSLPCPPCALPVPRSCLGQHEMFDRPCHTLSLPSVSCGRVCGRTLSCGNHSCSLECHHVSSSPGSDSSQAGPECVSCDQGCSHPRPDGCSHPCALPCHSGKCPPCGQTLRKRCHCRIISLYIQCVKFTTADDEGKQLLMSCQNQCPKQLVCGHRCKLLCHAGECERSCSQRVKIRCPCKRIRKDVPCVRVQAQECVLMCDETCRELQKKQAEALAAEERAALDQEMKQQQLELELFQNRLKGRRKKRRVTSDVDSDEPSLWSRLKILLPLCGVLLAVAVFFLLRSTNEETDRE</sequence>
<evidence type="ECO:0000256" key="5">
    <source>
        <dbReference type="ARBA" id="ARBA00022833"/>
    </source>
</evidence>
<dbReference type="EMBL" id="SRMA01027063">
    <property type="protein sequence ID" value="TRY60281.1"/>
    <property type="molecule type" value="Genomic_DNA"/>
</dbReference>
<dbReference type="GO" id="GO:0000981">
    <property type="term" value="F:DNA-binding transcription factor activity, RNA polymerase II-specific"/>
    <property type="evidence" value="ECO:0007669"/>
    <property type="project" value="TreeGrafter"/>
</dbReference>
<evidence type="ECO:0000259" key="10">
    <source>
        <dbReference type="PROSITE" id="PS50089"/>
    </source>
</evidence>
<dbReference type="SMART" id="SM00438">
    <property type="entry name" value="ZnF_NFX"/>
    <property type="match status" value="9"/>
</dbReference>
<dbReference type="GO" id="GO:0008270">
    <property type="term" value="F:zinc ion binding"/>
    <property type="evidence" value="ECO:0007669"/>
    <property type="project" value="UniProtKB-KW"/>
</dbReference>
<evidence type="ECO:0000256" key="3">
    <source>
        <dbReference type="ARBA" id="ARBA00022737"/>
    </source>
</evidence>
<evidence type="ECO:0000313" key="11">
    <source>
        <dbReference type="EMBL" id="TRY60281.1"/>
    </source>
</evidence>
<protein>
    <recommendedName>
        <fullName evidence="10">RING-type domain-containing protein</fullName>
    </recommendedName>
</protein>
<evidence type="ECO:0000256" key="6">
    <source>
        <dbReference type="PROSITE-ProRule" id="PRU00175"/>
    </source>
</evidence>
<keyword evidence="9" id="KW-0812">Transmembrane</keyword>
<accession>A0A553N4B6</accession>
<dbReference type="PANTHER" id="PTHR12360">
    <property type="entry name" value="NUCLEAR TRANSCRIPTION FACTOR, X-BOX BINDING 1 NFX1"/>
    <property type="match status" value="1"/>
</dbReference>
<feature type="region of interest" description="Disordered" evidence="8">
    <location>
        <begin position="1"/>
        <end position="84"/>
    </location>
</feature>
<keyword evidence="12" id="KW-1185">Reference proteome</keyword>
<gene>
    <name evidence="11" type="ORF">DNTS_009655</name>
</gene>
<comment type="similarity">
    <text evidence="1">Belongs to the NFX1 family.</text>
</comment>
<dbReference type="PANTHER" id="PTHR12360:SF1">
    <property type="entry name" value="NF-X1-TYPE ZINC FINGER PROTEIN NFXL1"/>
    <property type="match status" value="1"/>
</dbReference>
<keyword evidence="9" id="KW-0472">Membrane</keyword>
<evidence type="ECO:0000256" key="4">
    <source>
        <dbReference type="ARBA" id="ARBA00022771"/>
    </source>
</evidence>
<proteinExistence type="inferred from homology"/>
<dbReference type="Proteomes" id="UP000316079">
    <property type="component" value="Unassembled WGS sequence"/>
</dbReference>
<feature type="compositionally biased region" description="Acidic residues" evidence="8">
    <location>
        <begin position="69"/>
        <end position="81"/>
    </location>
</feature>